<dbReference type="CDD" id="cd05797">
    <property type="entry name" value="Ribosomal_L10"/>
    <property type="match status" value="1"/>
</dbReference>
<dbReference type="Pfam" id="PF00466">
    <property type="entry name" value="Ribosomal_L10"/>
    <property type="match status" value="1"/>
</dbReference>
<dbReference type="AlphaFoldDB" id="A0A1I7I7U2"/>
<dbReference type="RefSeq" id="WP_090472058.1">
    <property type="nucleotide sequence ID" value="NZ_FOWF01000008.1"/>
</dbReference>
<dbReference type="InterPro" id="IPR001790">
    <property type="entry name" value="Ribosomal_uL10"/>
</dbReference>
<evidence type="ECO:0000313" key="6">
    <source>
        <dbReference type="EMBL" id="SFU69009.1"/>
    </source>
</evidence>
<evidence type="ECO:0000256" key="3">
    <source>
        <dbReference type="ARBA" id="ARBA00023274"/>
    </source>
</evidence>
<organism evidence="6 7">
    <name type="scientific">Eubacterium pyruvativorans</name>
    <dbReference type="NCBI Taxonomy" id="155865"/>
    <lineage>
        <taxon>Bacteria</taxon>
        <taxon>Bacillati</taxon>
        <taxon>Bacillota</taxon>
        <taxon>Clostridia</taxon>
        <taxon>Eubacteriales</taxon>
        <taxon>Eubacteriaceae</taxon>
        <taxon>Eubacterium</taxon>
    </lineage>
</organism>
<dbReference type="EMBL" id="FPBT01000034">
    <property type="protein sequence ID" value="SFU69009.1"/>
    <property type="molecule type" value="Genomic_DNA"/>
</dbReference>
<dbReference type="SUPFAM" id="SSF160369">
    <property type="entry name" value="Ribosomal protein L10-like"/>
    <property type="match status" value="1"/>
</dbReference>
<evidence type="ECO:0000256" key="4">
    <source>
        <dbReference type="ARBA" id="ARBA00035202"/>
    </source>
</evidence>
<keyword evidence="5" id="KW-0699">rRNA-binding</keyword>
<evidence type="ECO:0000313" key="7">
    <source>
        <dbReference type="Proteomes" id="UP000198817"/>
    </source>
</evidence>
<dbReference type="OrthoDB" id="9808307at2"/>
<proteinExistence type="inferred from homology"/>
<dbReference type="InterPro" id="IPR047865">
    <property type="entry name" value="Ribosomal_uL10_bac_type"/>
</dbReference>
<dbReference type="GO" id="GO:0070180">
    <property type="term" value="F:large ribosomal subunit rRNA binding"/>
    <property type="evidence" value="ECO:0007669"/>
    <property type="project" value="UniProtKB-UniRule"/>
</dbReference>
<comment type="subunit">
    <text evidence="5">Part of the ribosomal stalk of the 50S ribosomal subunit. The N-terminus interacts with L11 and the large rRNA to form the base of the stalk. The C-terminus forms an elongated spine to which L12 dimers bind in a sequential fashion forming a multimeric L10(L12)X complex.</text>
</comment>
<dbReference type="PANTHER" id="PTHR11560">
    <property type="entry name" value="39S RIBOSOMAL PROTEIN L10, MITOCHONDRIAL"/>
    <property type="match status" value="1"/>
</dbReference>
<gene>
    <name evidence="5" type="primary">rplJ</name>
    <name evidence="6" type="ORF">SAMN05216508_1348</name>
</gene>
<keyword evidence="2 5" id="KW-0689">Ribosomal protein</keyword>
<keyword evidence="5" id="KW-0694">RNA-binding</keyword>
<dbReference type="GO" id="GO:0006412">
    <property type="term" value="P:translation"/>
    <property type="evidence" value="ECO:0007669"/>
    <property type="project" value="UniProtKB-UniRule"/>
</dbReference>
<dbReference type="Gene3D" id="6.10.250.290">
    <property type="match status" value="1"/>
</dbReference>
<dbReference type="STRING" id="155865.SAMN05216515_10875"/>
<evidence type="ECO:0000256" key="5">
    <source>
        <dbReference type="HAMAP-Rule" id="MF_00362"/>
    </source>
</evidence>
<dbReference type="GO" id="GO:0005840">
    <property type="term" value="C:ribosome"/>
    <property type="evidence" value="ECO:0007669"/>
    <property type="project" value="UniProtKB-KW"/>
</dbReference>
<keyword evidence="3 5" id="KW-0687">Ribonucleoprotein</keyword>
<dbReference type="Gene3D" id="3.30.70.1730">
    <property type="match status" value="1"/>
</dbReference>
<keyword evidence="7" id="KW-1185">Reference proteome</keyword>
<protein>
    <recommendedName>
        <fullName evidence="4 5">Large ribosomal subunit protein uL10</fullName>
    </recommendedName>
</protein>
<comment type="function">
    <text evidence="5">Forms part of the ribosomal stalk, playing a central role in the interaction of the ribosome with GTP-bound translation factors.</text>
</comment>
<reference evidence="6 7" key="1">
    <citation type="submission" date="2016-10" db="EMBL/GenBank/DDBJ databases">
        <authorList>
            <person name="de Groot N.N."/>
        </authorList>
    </citation>
    <scope>NUCLEOTIDE SEQUENCE [LARGE SCALE GENOMIC DNA]</scope>
    <source>
        <strain evidence="6 7">KHGC13</strain>
    </source>
</reference>
<dbReference type="Proteomes" id="UP000198817">
    <property type="component" value="Unassembled WGS sequence"/>
</dbReference>
<comment type="similarity">
    <text evidence="1 5">Belongs to the universal ribosomal protein uL10 family.</text>
</comment>
<dbReference type="HAMAP" id="MF_00362">
    <property type="entry name" value="Ribosomal_uL10"/>
    <property type="match status" value="1"/>
</dbReference>
<dbReference type="NCBIfam" id="NF000955">
    <property type="entry name" value="PRK00099.1-1"/>
    <property type="match status" value="1"/>
</dbReference>
<accession>A0A1I7I7U2</accession>
<dbReference type="GO" id="GO:1990904">
    <property type="term" value="C:ribonucleoprotein complex"/>
    <property type="evidence" value="ECO:0007669"/>
    <property type="project" value="UniProtKB-KW"/>
</dbReference>
<name>A0A1I7I7U2_9FIRM</name>
<dbReference type="InterPro" id="IPR043141">
    <property type="entry name" value="Ribosomal_uL10-like_sf"/>
</dbReference>
<evidence type="ECO:0000256" key="1">
    <source>
        <dbReference type="ARBA" id="ARBA00008889"/>
    </source>
</evidence>
<sequence length="184" mass="19850">MSEEAKKQKQIVIDEIKEKLEGAQAAVVIDYMGTTVQEADAMRKELREAGIDYNVYKNTLMRIAVQGTEFEPLTDSMKGPSAIAISKDDATAPARILNKYIKQYKKMELKAGVVEGTFYDKDGITQIADIPSRDELLAKFLGSIQSPVGKFVRTLAAIADAKPADGAAAPAEAEAPAEEAPAEA</sequence>
<evidence type="ECO:0000256" key="2">
    <source>
        <dbReference type="ARBA" id="ARBA00022980"/>
    </source>
</evidence>
<dbReference type="InterPro" id="IPR022973">
    <property type="entry name" value="Ribosomal_uL10_bac"/>
</dbReference>